<accession>A0AA38IPT2</accession>
<keyword evidence="1" id="KW-0472">Membrane</keyword>
<sequence>MSGILEDKDENEVFVPSAVLDEALEAINKVVPAKSKHSYEKEYTNFCEWRKRKHAKGVDERIILAYISERSKNAKSSSLWSYYSQLKKMLSVKENIDISRFHQVSASLKQQSVGHRPKKSKVFTLEEMERFLDNASDDEYLLQKSRIFHKKTSFNNPFCAFSLGIFFAVPLCFYRIRVNTLPVATHCLPYFFFTYYLDTHT</sequence>
<protein>
    <submittedName>
        <fullName evidence="2">Uncharacterized protein</fullName>
    </submittedName>
</protein>
<reference evidence="2" key="1">
    <citation type="journal article" date="2023" name="G3 (Bethesda)">
        <title>Whole genome assemblies of Zophobas morio and Tenebrio molitor.</title>
        <authorList>
            <person name="Kaur S."/>
            <person name="Stinson S.A."/>
            <person name="diCenzo G.C."/>
        </authorList>
    </citation>
    <scope>NUCLEOTIDE SEQUENCE</scope>
    <source>
        <strain evidence="2">QUZm001</strain>
    </source>
</reference>
<dbReference type="Proteomes" id="UP001168821">
    <property type="component" value="Unassembled WGS sequence"/>
</dbReference>
<gene>
    <name evidence="2" type="ORF">Zmor_011214</name>
</gene>
<evidence type="ECO:0000256" key="1">
    <source>
        <dbReference type="SAM" id="Phobius"/>
    </source>
</evidence>
<keyword evidence="3" id="KW-1185">Reference proteome</keyword>
<evidence type="ECO:0000313" key="2">
    <source>
        <dbReference type="EMBL" id="KAJ3659530.1"/>
    </source>
</evidence>
<keyword evidence="1" id="KW-0812">Transmembrane</keyword>
<dbReference type="AlphaFoldDB" id="A0AA38IPT2"/>
<keyword evidence="1" id="KW-1133">Transmembrane helix</keyword>
<feature type="transmembrane region" description="Helical" evidence="1">
    <location>
        <begin position="154"/>
        <end position="176"/>
    </location>
</feature>
<dbReference type="EMBL" id="JALNTZ010000003">
    <property type="protein sequence ID" value="KAJ3659530.1"/>
    <property type="molecule type" value="Genomic_DNA"/>
</dbReference>
<organism evidence="2 3">
    <name type="scientific">Zophobas morio</name>
    <dbReference type="NCBI Taxonomy" id="2755281"/>
    <lineage>
        <taxon>Eukaryota</taxon>
        <taxon>Metazoa</taxon>
        <taxon>Ecdysozoa</taxon>
        <taxon>Arthropoda</taxon>
        <taxon>Hexapoda</taxon>
        <taxon>Insecta</taxon>
        <taxon>Pterygota</taxon>
        <taxon>Neoptera</taxon>
        <taxon>Endopterygota</taxon>
        <taxon>Coleoptera</taxon>
        <taxon>Polyphaga</taxon>
        <taxon>Cucujiformia</taxon>
        <taxon>Tenebrionidae</taxon>
        <taxon>Zophobas</taxon>
    </lineage>
</organism>
<proteinExistence type="predicted"/>
<name>A0AA38IPT2_9CUCU</name>
<comment type="caution">
    <text evidence="2">The sequence shown here is derived from an EMBL/GenBank/DDBJ whole genome shotgun (WGS) entry which is preliminary data.</text>
</comment>
<evidence type="ECO:0000313" key="3">
    <source>
        <dbReference type="Proteomes" id="UP001168821"/>
    </source>
</evidence>